<reference evidence="3" key="1">
    <citation type="submission" date="2021-04" db="EMBL/GenBank/DDBJ databases">
        <authorList>
            <person name="Rodrigo-Torres L."/>
            <person name="Arahal R. D."/>
            <person name="Lucena T."/>
        </authorList>
    </citation>
    <scope>NUCLEOTIDE SEQUENCE</scope>
    <source>
        <strain evidence="3">AS29M-1</strain>
    </source>
</reference>
<organism evidence="3 4">
    <name type="scientific">Parvicella tangerina</name>
    <dbReference type="NCBI Taxonomy" id="2829795"/>
    <lineage>
        <taxon>Bacteria</taxon>
        <taxon>Pseudomonadati</taxon>
        <taxon>Bacteroidota</taxon>
        <taxon>Flavobacteriia</taxon>
        <taxon>Flavobacteriales</taxon>
        <taxon>Parvicellaceae</taxon>
        <taxon>Parvicella</taxon>
    </lineage>
</organism>
<evidence type="ECO:0000313" key="4">
    <source>
        <dbReference type="Proteomes" id="UP000683507"/>
    </source>
</evidence>
<sequence>MNRVIATLTVTVLLAQSAFAWYDYGKAGLSNGGNNNSLQEKAANCSPAIATRFLEYNNVSALIETGGSMWQDRSNNRAAYQVPQESDEYVMYAGALWMGGKDVNNQLKVAALTFRQGNDFWTGPLTVIAGTGDISQGTKDFGPAEIEPDVCAEYDKFYVITRSEVEEFVSWWTCSQDPTCNAAEDFPNYAVPSSISNWPAHGDVSRFQDFYLAPFKDVDGNGVYEPSAGDYPWYDLNNEVDCRASRQVTLYGDYTMWWIFNDKGNVHTETQGDPIGMEIRAQAFAFATNDEVNNMTFFNYELVNRSTQRLKDTYFAVWADPDIGCSDNDYIGCDVSRGVGYAYNATNVDNQNNDPCTFPIGSNPPAIGIDFFEGPYQDNDGIDNPLTTDIPTALAQDGIPYEGLGIGYGDNVVDNERLGMKRFTYFDRTLPQNIYGDPSVYNEYYNYMLGLWRDNTQFVWGGTGHNSSSGATNIPTNYCYPGDSDPFFWSTEGVAATPVDWSERTAPNPIGDRRWVQAAGPFTLEPGALNNITVGVVYGKTNAGDAYNSVELMLKADDKAQALFDNCFRILNGPDAPDLTAQELDQEVILYISNREGISNNYDSIPEDYEELDPVILSLGYSEDSSKYKFQGYQIFQIKNTDVGPDELDNTEKARLVAQCDVKDGIGQMINFPVDEDLGYPVATEMVDGADDGIKHSFRISEDAFAQGTNKKLINHKKYYYMAIAYAHNYYKPYVLGGDGQQYPYLAGRKAATGSIQYLTVIPHIPIPEAGGTQQLVEYGYGPRITQVEGRGHAENIVFLTPESEAEIVSTFTPDEVTYDYAAGPINVKVVDPLNVAPGSYTLKFIKPDVASLTSTEVGDAEWIIERTYEGSTESISSEKTIAVGNEQIIPEWGISVDIEQYTHEIVGANELSELLYHEMVFADSSKLWLTTIGHEDEQGPLNWIRSGTADEDGSSDPADAVCSESSTFWNDLVGYDDEEVFESVIGGMWAPSVLVRNGDCEHMPFPSNFTQYQNWQDLKHSPSIDVVITADKSKWTRVPVLESQDNIQLSWDQSTTQSNGTNKCEPKLLPSRDKNGLQAGDAGYNSAEGDFNGTQPLGMSWFPGYAIDVTTGERMNMAFAEDSWLGNENGKDMIWNPTANLYSDAGNVLFGGKHYIYVFKNTRKDATSSTSFGNRVGAYNGGYNIYEKLIDDPSNTNLREMWRSCAWVGYPALSENAEYTDPSDPYSFITTDVKMSIRMSHSYDRHANEPERVTDPNSIGASQNEWWPLYKFSMDDIATQLDNETALDSACQLINIVPNPYYAYSNYEFDRLENLVKIVNLPDQCTVRIYNTSGTLVRTFSKDSPITHIEWDLKNHVGIPIASGMYLIHVEVPGGCERVIKWLGIVRPPDLENF</sequence>
<evidence type="ECO:0000256" key="2">
    <source>
        <dbReference type="SAM" id="SignalP"/>
    </source>
</evidence>
<protein>
    <recommendedName>
        <fullName evidence="5">T9SS C-terminal target domain-containing protein</fullName>
    </recommendedName>
</protein>
<dbReference type="EMBL" id="OU015584">
    <property type="protein sequence ID" value="CAG5085360.1"/>
    <property type="molecule type" value="Genomic_DNA"/>
</dbReference>
<dbReference type="KEGG" id="ptan:CRYO30217_02737"/>
<gene>
    <name evidence="3" type="ORF">CRYO30217_02737</name>
</gene>
<feature type="signal peptide" evidence="2">
    <location>
        <begin position="1"/>
        <end position="20"/>
    </location>
</feature>
<accession>A0A916JP90</accession>
<name>A0A916JP90_9FLAO</name>
<evidence type="ECO:0000313" key="3">
    <source>
        <dbReference type="EMBL" id="CAG5085360.1"/>
    </source>
</evidence>
<keyword evidence="2" id="KW-0732">Signal</keyword>
<evidence type="ECO:0000256" key="1">
    <source>
        <dbReference type="SAM" id="MobiDB-lite"/>
    </source>
</evidence>
<dbReference type="RefSeq" id="WP_258542944.1">
    <property type="nucleotide sequence ID" value="NZ_OU015584.1"/>
</dbReference>
<feature type="compositionally biased region" description="Polar residues" evidence="1">
    <location>
        <begin position="1050"/>
        <end position="1063"/>
    </location>
</feature>
<dbReference type="Proteomes" id="UP000683507">
    <property type="component" value="Chromosome"/>
</dbReference>
<proteinExistence type="predicted"/>
<feature type="chain" id="PRO_5037757500" description="T9SS C-terminal target domain-containing protein" evidence="2">
    <location>
        <begin position="21"/>
        <end position="1395"/>
    </location>
</feature>
<feature type="compositionally biased region" description="Basic and acidic residues" evidence="1">
    <location>
        <begin position="1065"/>
        <end position="1076"/>
    </location>
</feature>
<dbReference type="Gene3D" id="2.60.40.4070">
    <property type="match status" value="1"/>
</dbReference>
<keyword evidence="4" id="KW-1185">Reference proteome</keyword>
<evidence type="ECO:0008006" key="5">
    <source>
        <dbReference type="Google" id="ProtNLM"/>
    </source>
</evidence>
<feature type="region of interest" description="Disordered" evidence="1">
    <location>
        <begin position="1050"/>
        <end position="1090"/>
    </location>
</feature>